<evidence type="ECO:0000259" key="1">
    <source>
        <dbReference type="PROSITE" id="PS50011"/>
    </source>
</evidence>
<gene>
    <name evidence="2" type="ORF">RCL2_000086300</name>
</gene>
<keyword evidence="2" id="KW-0418">Kinase</keyword>
<dbReference type="SUPFAM" id="SSF56112">
    <property type="entry name" value="Protein kinase-like (PK-like)"/>
    <property type="match status" value="1"/>
</dbReference>
<dbReference type="InterPro" id="IPR011009">
    <property type="entry name" value="Kinase-like_dom_sf"/>
</dbReference>
<dbReference type="AlphaFoldDB" id="A0A8H3KTU8"/>
<feature type="domain" description="Protein kinase" evidence="1">
    <location>
        <begin position="90"/>
        <end position="396"/>
    </location>
</feature>
<dbReference type="GO" id="GO:0005737">
    <property type="term" value="C:cytoplasm"/>
    <property type="evidence" value="ECO:0007669"/>
    <property type="project" value="TreeGrafter"/>
</dbReference>
<name>A0A8H3KTU8_9GLOM</name>
<organism evidence="2 3">
    <name type="scientific">Rhizophagus clarus</name>
    <dbReference type="NCBI Taxonomy" id="94130"/>
    <lineage>
        <taxon>Eukaryota</taxon>
        <taxon>Fungi</taxon>
        <taxon>Fungi incertae sedis</taxon>
        <taxon>Mucoromycota</taxon>
        <taxon>Glomeromycotina</taxon>
        <taxon>Glomeromycetes</taxon>
        <taxon>Glomerales</taxon>
        <taxon>Glomeraceae</taxon>
        <taxon>Rhizophagus</taxon>
    </lineage>
</organism>
<evidence type="ECO:0000313" key="3">
    <source>
        <dbReference type="Proteomes" id="UP000615446"/>
    </source>
</evidence>
<dbReference type="Proteomes" id="UP000615446">
    <property type="component" value="Unassembled WGS sequence"/>
</dbReference>
<dbReference type="PANTHER" id="PTHR23257">
    <property type="entry name" value="SERINE-THREONINE PROTEIN KINASE"/>
    <property type="match status" value="1"/>
</dbReference>
<dbReference type="CDD" id="cd00180">
    <property type="entry name" value="PKc"/>
    <property type="match status" value="1"/>
</dbReference>
<dbReference type="Gene3D" id="1.10.510.10">
    <property type="entry name" value="Transferase(Phosphotransferase) domain 1"/>
    <property type="match status" value="1"/>
</dbReference>
<dbReference type="GO" id="GO:0007165">
    <property type="term" value="P:signal transduction"/>
    <property type="evidence" value="ECO:0007669"/>
    <property type="project" value="TreeGrafter"/>
</dbReference>
<protein>
    <submittedName>
        <fullName evidence="2">Kinase-like domain-containing protein</fullName>
    </submittedName>
</protein>
<accession>A0A8H3KTU8</accession>
<dbReference type="InterPro" id="IPR001245">
    <property type="entry name" value="Ser-Thr/Tyr_kinase_cat_dom"/>
</dbReference>
<dbReference type="Pfam" id="PF07714">
    <property type="entry name" value="PK_Tyr_Ser-Thr"/>
    <property type="match status" value="1"/>
</dbReference>
<dbReference type="PANTHER" id="PTHR23257:SF963">
    <property type="entry name" value="AT08303P"/>
    <property type="match status" value="1"/>
</dbReference>
<dbReference type="Gene3D" id="1.10.10.1010">
    <property type="entry name" value="Intein homing endonuclease, domain IV"/>
    <property type="match status" value="1"/>
</dbReference>
<sequence>MNLYDFQTKFFNNKPTYRQCVQCKRVGYTAIKHCDACYSKNKEKINGKCVECKQTNTGKNWCLSCNSKRFQQTLIIGLVYYSGYHAYDRFTKSTYIAEGGFGKVYKTLWKDGYITNWDTCKNRWDRISVNGLVALKSLNGSQNITLEFINEYDIYTTYFIKCYGISQDPNTKEYIMVMNYAKIGNLNNLSKKEKKWHKPYNMNESRIENLDLSLQMWKYKFDILHKISSGLKKIHGKELIHRDLHIGNIVCNSTSPCITDMGLCKPANYDELENAENNKYGVLSYLAPEILRDQNYTKASDVYSLGIIIYVVISELPPYYNISHNRVLALEICEGLGPEFNIKVPRLILHLIKDAWMQIHQTNHARKKFQDLFMNDRMNLTETEKINKSSLDNPSLTNETHPEAIYKSRPFNFKNLPEPKNSNDYYETYENVSSKKYSGNCEIVVGIKSRHQFGFTYLYIIFSLIFNL</sequence>
<dbReference type="InterPro" id="IPR050167">
    <property type="entry name" value="Ser_Thr_protein_kinase"/>
</dbReference>
<keyword evidence="2" id="KW-0808">Transferase</keyword>
<dbReference type="OrthoDB" id="4062651at2759"/>
<comment type="caution">
    <text evidence="2">The sequence shown here is derived from an EMBL/GenBank/DDBJ whole genome shotgun (WGS) entry which is preliminary data.</text>
</comment>
<dbReference type="PROSITE" id="PS50011">
    <property type="entry name" value="PROTEIN_KINASE_DOM"/>
    <property type="match status" value="1"/>
</dbReference>
<evidence type="ECO:0000313" key="2">
    <source>
        <dbReference type="EMBL" id="GES73322.1"/>
    </source>
</evidence>
<reference evidence="2" key="1">
    <citation type="submission" date="2019-10" db="EMBL/GenBank/DDBJ databases">
        <title>Conservation and host-specific expression of non-tandemly repeated heterogenous ribosome RNA gene in arbuscular mycorrhizal fungi.</title>
        <authorList>
            <person name="Maeda T."/>
            <person name="Kobayashi Y."/>
            <person name="Nakagawa T."/>
            <person name="Ezawa T."/>
            <person name="Yamaguchi K."/>
            <person name="Bino T."/>
            <person name="Nishimoto Y."/>
            <person name="Shigenobu S."/>
            <person name="Kawaguchi M."/>
        </authorList>
    </citation>
    <scope>NUCLEOTIDE SEQUENCE</scope>
    <source>
        <strain evidence="2">HR1</strain>
    </source>
</reference>
<dbReference type="InterPro" id="IPR000719">
    <property type="entry name" value="Prot_kinase_dom"/>
</dbReference>
<dbReference type="GO" id="GO:0005524">
    <property type="term" value="F:ATP binding"/>
    <property type="evidence" value="ECO:0007669"/>
    <property type="project" value="InterPro"/>
</dbReference>
<dbReference type="EMBL" id="BLAL01000006">
    <property type="protein sequence ID" value="GES73322.1"/>
    <property type="molecule type" value="Genomic_DNA"/>
</dbReference>
<dbReference type="GO" id="GO:0004672">
    <property type="term" value="F:protein kinase activity"/>
    <property type="evidence" value="ECO:0007669"/>
    <property type="project" value="InterPro"/>
</dbReference>
<proteinExistence type="predicted"/>